<dbReference type="Pfam" id="PF12833">
    <property type="entry name" value="HTH_18"/>
    <property type="match status" value="1"/>
</dbReference>
<dbReference type="PRINTS" id="PR00032">
    <property type="entry name" value="HTHARAC"/>
</dbReference>
<dbReference type="SUPFAM" id="SSF46689">
    <property type="entry name" value="Homeodomain-like"/>
    <property type="match status" value="1"/>
</dbReference>
<evidence type="ECO:0000256" key="2">
    <source>
        <dbReference type="ARBA" id="ARBA00023125"/>
    </source>
</evidence>
<dbReference type="SUPFAM" id="SSF51182">
    <property type="entry name" value="RmlC-like cupins"/>
    <property type="match status" value="1"/>
</dbReference>
<dbReference type="EMBL" id="CP026604">
    <property type="protein sequence ID" value="AWB65887.1"/>
    <property type="molecule type" value="Genomic_DNA"/>
</dbReference>
<reference evidence="6 7" key="1">
    <citation type="submission" date="2018-01" db="EMBL/GenBank/DDBJ databases">
        <title>Genome sequence of a Cantenovulum-like bacteria.</title>
        <authorList>
            <person name="Tan W.R."/>
            <person name="Lau N.-S."/>
            <person name="Go F."/>
            <person name="Amirul A.-A.A."/>
        </authorList>
    </citation>
    <scope>NUCLEOTIDE SEQUENCE [LARGE SCALE GENOMIC DNA]</scope>
    <source>
        <strain evidence="6 7">CCB-QB4</strain>
    </source>
</reference>
<dbReference type="RefSeq" id="WP_108601960.1">
    <property type="nucleotide sequence ID" value="NZ_CP026604.1"/>
</dbReference>
<feature type="domain" description="HTH araC/xylS-type" evidence="5">
    <location>
        <begin position="235"/>
        <end position="333"/>
    </location>
</feature>
<accession>A0A2S0VNU2</accession>
<dbReference type="OrthoDB" id="9803764at2"/>
<dbReference type="InterPro" id="IPR018060">
    <property type="entry name" value="HTH_AraC"/>
</dbReference>
<dbReference type="PANTHER" id="PTHR43280">
    <property type="entry name" value="ARAC-FAMILY TRANSCRIPTIONAL REGULATOR"/>
    <property type="match status" value="1"/>
</dbReference>
<dbReference type="Gene3D" id="1.10.10.60">
    <property type="entry name" value="Homeodomain-like"/>
    <property type="match status" value="2"/>
</dbReference>
<organism evidence="6 7">
    <name type="scientific">Saccharobesus litoralis</name>
    <dbReference type="NCBI Taxonomy" id="2172099"/>
    <lineage>
        <taxon>Bacteria</taxon>
        <taxon>Pseudomonadati</taxon>
        <taxon>Pseudomonadota</taxon>
        <taxon>Gammaproteobacteria</taxon>
        <taxon>Alteromonadales</taxon>
        <taxon>Alteromonadaceae</taxon>
        <taxon>Saccharobesus</taxon>
    </lineage>
</organism>
<protein>
    <submittedName>
        <fullName evidence="6">AraC family transcriptional regulator</fullName>
    </submittedName>
</protein>
<dbReference type="GO" id="GO:0043565">
    <property type="term" value="F:sequence-specific DNA binding"/>
    <property type="evidence" value="ECO:0007669"/>
    <property type="project" value="InterPro"/>
</dbReference>
<dbReference type="PROSITE" id="PS01124">
    <property type="entry name" value="HTH_ARAC_FAMILY_2"/>
    <property type="match status" value="1"/>
</dbReference>
<evidence type="ECO:0000256" key="4">
    <source>
        <dbReference type="ARBA" id="ARBA00023163"/>
    </source>
</evidence>
<dbReference type="InterPro" id="IPR011051">
    <property type="entry name" value="RmlC_Cupin_sf"/>
</dbReference>
<evidence type="ECO:0000256" key="3">
    <source>
        <dbReference type="ARBA" id="ARBA00023159"/>
    </source>
</evidence>
<keyword evidence="3" id="KW-0010">Activator</keyword>
<dbReference type="InterPro" id="IPR009057">
    <property type="entry name" value="Homeodomain-like_sf"/>
</dbReference>
<gene>
    <name evidence="6" type="ORF">C2869_05275</name>
</gene>
<keyword evidence="1" id="KW-0805">Transcription regulation</keyword>
<proteinExistence type="predicted"/>
<dbReference type="SMART" id="SM00342">
    <property type="entry name" value="HTH_ARAC"/>
    <property type="match status" value="1"/>
</dbReference>
<dbReference type="Gene3D" id="2.60.120.10">
    <property type="entry name" value="Jelly Rolls"/>
    <property type="match status" value="1"/>
</dbReference>
<dbReference type="PANTHER" id="PTHR43280:SF28">
    <property type="entry name" value="HTH-TYPE TRANSCRIPTIONAL ACTIVATOR RHAS"/>
    <property type="match status" value="1"/>
</dbReference>
<dbReference type="InterPro" id="IPR014710">
    <property type="entry name" value="RmlC-like_jellyroll"/>
</dbReference>
<keyword evidence="7" id="KW-1185">Reference proteome</keyword>
<evidence type="ECO:0000313" key="6">
    <source>
        <dbReference type="EMBL" id="AWB65887.1"/>
    </source>
</evidence>
<evidence type="ECO:0000256" key="1">
    <source>
        <dbReference type="ARBA" id="ARBA00023015"/>
    </source>
</evidence>
<dbReference type="KEGG" id="cate:C2869_05275"/>
<dbReference type="InterPro" id="IPR020449">
    <property type="entry name" value="Tscrpt_reg_AraC-type_HTH"/>
</dbReference>
<evidence type="ECO:0000313" key="7">
    <source>
        <dbReference type="Proteomes" id="UP000244441"/>
    </source>
</evidence>
<dbReference type="Proteomes" id="UP000244441">
    <property type="component" value="Chromosome"/>
</dbReference>
<keyword evidence="2" id="KW-0238">DNA-binding</keyword>
<sequence>MSSASQTATFYSQGQQYHADTCQPLDVAALKKQISLKAYSRGNYPGQKLPNEFLTELLSVGVWDSRRAQTWGLARHRNEGIEITYLAKGHLAFGVDGAKYQLKKGDLTLTRPWQPHYVGEPVVGYSKLFWLIIDVKVRRPDDTWQWPSWIALAPNDLADLTNRLQHTETHVWLSDEPVRQALENLMKIIDVPPAQLCLSQLALAINFLLLALLTLLKNNAYPLNRQLSSKTHTVERFLNALPEICSQDWQLDNMAAECGLKRSQFSEYCYEIKGLSPMEYLKHCRVNLAKQLLLQTALSITDIAMQVGFGSSQYFATVFKNTCHLTPKQFRQQQASS</sequence>
<name>A0A2S0VNU2_9ALTE</name>
<dbReference type="AlphaFoldDB" id="A0A2S0VNU2"/>
<dbReference type="InterPro" id="IPR003313">
    <property type="entry name" value="AraC-bd"/>
</dbReference>
<evidence type="ECO:0000259" key="5">
    <source>
        <dbReference type="PROSITE" id="PS01124"/>
    </source>
</evidence>
<dbReference type="GO" id="GO:0003700">
    <property type="term" value="F:DNA-binding transcription factor activity"/>
    <property type="evidence" value="ECO:0007669"/>
    <property type="project" value="InterPro"/>
</dbReference>
<dbReference type="Pfam" id="PF02311">
    <property type="entry name" value="AraC_binding"/>
    <property type="match status" value="1"/>
</dbReference>
<keyword evidence="4" id="KW-0804">Transcription</keyword>